<evidence type="ECO:0000259" key="10">
    <source>
        <dbReference type="PROSITE" id="PS51201"/>
    </source>
</evidence>
<dbReference type="PROSITE" id="PS51201">
    <property type="entry name" value="RCK_N"/>
    <property type="match status" value="1"/>
</dbReference>
<dbReference type="NCBIfam" id="NF007950">
    <property type="entry name" value="PRK10669.1"/>
    <property type="match status" value="1"/>
</dbReference>
<dbReference type="InterPro" id="IPR006153">
    <property type="entry name" value="Cation/H_exchanger_TM"/>
</dbReference>
<feature type="transmembrane region" description="Helical" evidence="9">
    <location>
        <begin position="147"/>
        <end position="167"/>
    </location>
</feature>
<dbReference type="NCBIfam" id="TIGR00932">
    <property type="entry name" value="2a37"/>
    <property type="match status" value="1"/>
</dbReference>
<dbReference type="GO" id="GO:0008324">
    <property type="term" value="F:monoatomic cation transmembrane transporter activity"/>
    <property type="evidence" value="ECO:0007669"/>
    <property type="project" value="InterPro"/>
</dbReference>
<evidence type="ECO:0000256" key="1">
    <source>
        <dbReference type="ARBA" id="ARBA00004141"/>
    </source>
</evidence>
<dbReference type="Pfam" id="PF00999">
    <property type="entry name" value="Na_H_Exchanger"/>
    <property type="match status" value="1"/>
</dbReference>
<keyword evidence="6 9" id="KW-1133">Transmembrane helix</keyword>
<dbReference type="InterPro" id="IPR038770">
    <property type="entry name" value="Na+/solute_symporter_sf"/>
</dbReference>
<gene>
    <name evidence="11" type="primary">ybaL</name>
    <name evidence="11" type="ORF">NSJP_1020</name>
</gene>
<dbReference type="GO" id="GO:0006813">
    <property type="term" value="P:potassium ion transport"/>
    <property type="evidence" value="ECO:0007669"/>
    <property type="project" value="InterPro"/>
</dbReference>
<feature type="transmembrane region" description="Helical" evidence="9">
    <location>
        <begin position="282"/>
        <end position="301"/>
    </location>
</feature>
<dbReference type="EMBL" id="LT828648">
    <property type="protein sequence ID" value="SLM47192.1"/>
    <property type="molecule type" value="Genomic_DNA"/>
</dbReference>
<keyword evidence="8 9" id="KW-0472">Membrane</keyword>
<evidence type="ECO:0000256" key="4">
    <source>
        <dbReference type="ARBA" id="ARBA00022449"/>
    </source>
</evidence>
<feature type="transmembrane region" description="Helical" evidence="9">
    <location>
        <begin position="335"/>
        <end position="358"/>
    </location>
</feature>
<proteinExistence type="inferred from homology"/>
<evidence type="ECO:0000256" key="7">
    <source>
        <dbReference type="ARBA" id="ARBA00023065"/>
    </source>
</evidence>
<feature type="transmembrane region" description="Helical" evidence="9">
    <location>
        <begin position="6"/>
        <end position="25"/>
    </location>
</feature>
<accession>A0A1W1I2H4</accession>
<dbReference type="STRING" id="1325564.NSJP_1020"/>
<feature type="transmembrane region" description="Helical" evidence="9">
    <location>
        <begin position="187"/>
        <end position="208"/>
    </location>
</feature>
<feature type="transmembrane region" description="Helical" evidence="9">
    <location>
        <begin position="88"/>
        <end position="110"/>
    </location>
</feature>
<name>A0A1W1I2H4_9BACT</name>
<evidence type="ECO:0000256" key="2">
    <source>
        <dbReference type="ARBA" id="ARBA00005551"/>
    </source>
</evidence>
<feature type="domain" description="RCK N-terminal" evidence="10">
    <location>
        <begin position="410"/>
        <end position="526"/>
    </location>
</feature>
<feature type="transmembrane region" description="Helical" evidence="9">
    <location>
        <begin position="229"/>
        <end position="262"/>
    </location>
</feature>
<dbReference type="KEGG" id="nja:NSJP_1020"/>
<dbReference type="Pfam" id="PF02254">
    <property type="entry name" value="TrkA_N"/>
    <property type="match status" value="1"/>
</dbReference>
<keyword evidence="3" id="KW-0813">Transport</keyword>
<evidence type="ECO:0000313" key="11">
    <source>
        <dbReference type="EMBL" id="SLM47192.1"/>
    </source>
</evidence>
<organism evidence="11 12">
    <name type="scientific">Nitrospira japonica</name>
    <dbReference type="NCBI Taxonomy" id="1325564"/>
    <lineage>
        <taxon>Bacteria</taxon>
        <taxon>Pseudomonadati</taxon>
        <taxon>Nitrospirota</taxon>
        <taxon>Nitrospiria</taxon>
        <taxon>Nitrospirales</taxon>
        <taxon>Nitrospiraceae</taxon>
        <taxon>Nitrospira</taxon>
    </lineage>
</organism>
<dbReference type="OrthoDB" id="9781411at2"/>
<dbReference type="Gene3D" id="3.40.50.720">
    <property type="entry name" value="NAD(P)-binding Rossmann-like Domain"/>
    <property type="match status" value="1"/>
</dbReference>
<evidence type="ECO:0000256" key="8">
    <source>
        <dbReference type="ARBA" id="ARBA00023136"/>
    </source>
</evidence>
<evidence type="ECO:0000256" key="5">
    <source>
        <dbReference type="ARBA" id="ARBA00022692"/>
    </source>
</evidence>
<dbReference type="GO" id="GO:1902600">
    <property type="term" value="P:proton transmembrane transport"/>
    <property type="evidence" value="ECO:0007669"/>
    <property type="project" value="InterPro"/>
</dbReference>
<dbReference type="Gene3D" id="1.20.1530.20">
    <property type="match status" value="1"/>
</dbReference>
<feature type="transmembrane region" description="Helical" evidence="9">
    <location>
        <begin position="62"/>
        <end position="81"/>
    </location>
</feature>
<dbReference type="InterPro" id="IPR036291">
    <property type="entry name" value="NAD(P)-bd_dom_sf"/>
</dbReference>
<protein>
    <submittedName>
        <fullName evidence="11">Putative monovalent cation:proton antiporter (CPA2 family)</fullName>
    </submittedName>
</protein>
<dbReference type="PANTHER" id="PTHR42751">
    <property type="entry name" value="SODIUM/HYDROGEN EXCHANGER FAMILY/TRKA DOMAIN PROTEIN"/>
    <property type="match status" value="1"/>
</dbReference>
<reference evidence="11 12" key="1">
    <citation type="submission" date="2017-03" db="EMBL/GenBank/DDBJ databases">
        <authorList>
            <person name="Afonso C.L."/>
            <person name="Miller P.J."/>
            <person name="Scott M.A."/>
            <person name="Spackman E."/>
            <person name="Goraichik I."/>
            <person name="Dimitrov K.M."/>
            <person name="Suarez D.L."/>
            <person name="Swayne D.E."/>
        </authorList>
    </citation>
    <scope>NUCLEOTIDE SEQUENCE [LARGE SCALE GENOMIC DNA]</scope>
    <source>
        <strain evidence="11">Genome sequencing of Nitrospira japonica strain NJ11</strain>
    </source>
</reference>
<dbReference type="GO" id="GO:0015297">
    <property type="term" value="F:antiporter activity"/>
    <property type="evidence" value="ECO:0007669"/>
    <property type="project" value="UniProtKB-KW"/>
</dbReference>
<feature type="transmembrane region" description="Helical" evidence="9">
    <location>
        <begin position="370"/>
        <end position="388"/>
    </location>
</feature>
<evidence type="ECO:0000256" key="3">
    <source>
        <dbReference type="ARBA" id="ARBA00022448"/>
    </source>
</evidence>
<evidence type="ECO:0000256" key="6">
    <source>
        <dbReference type="ARBA" id="ARBA00022989"/>
    </source>
</evidence>
<dbReference type="Proteomes" id="UP000192042">
    <property type="component" value="Chromosome I"/>
</dbReference>
<evidence type="ECO:0000256" key="9">
    <source>
        <dbReference type="SAM" id="Phobius"/>
    </source>
</evidence>
<dbReference type="AlphaFoldDB" id="A0A1W1I2H4"/>
<comment type="subcellular location">
    <subcellularLocation>
        <location evidence="1">Membrane</location>
        <topology evidence="1">Multi-pass membrane protein</topology>
    </subcellularLocation>
</comment>
<feature type="transmembrane region" description="Helical" evidence="9">
    <location>
        <begin position="32"/>
        <end position="50"/>
    </location>
</feature>
<dbReference type="RefSeq" id="WP_080885767.1">
    <property type="nucleotide sequence ID" value="NZ_LT828648.1"/>
</dbReference>
<dbReference type="PANTHER" id="PTHR42751:SF1">
    <property type="entry name" value="CATION_PROTON ANTIPORTER YBAL-RELATED"/>
    <property type="match status" value="1"/>
</dbReference>
<evidence type="ECO:0000313" key="12">
    <source>
        <dbReference type="Proteomes" id="UP000192042"/>
    </source>
</evidence>
<feature type="transmembrane region" description="Helical" evidence="9">
    <location>
        <begin position="308"/>
        <end position="329"/>
    </location>
</feature>
<dbReference type="InterPro" id="IPR004771">
    <property type="entry name" value="K/H_exchanger"/>
</dbReference>
<dbReference type="InterPro" id="IPR003148">
    <property type="entry name" value="RCK_N"/>
</dbReference>
<keyword evidence="12" id="KW-1185">Reference proteome</keyword>
<keyword evidence="5 9" id="KW-0812">Transmembrane</keyword>
<sequence>MNPHPLISILVGGFVVAFVFGAIANRLRIAPIVGYLLAGIVIGPFTPGFVADGSLAPELAEVGVILLMFGVGLHFSISDLLSVRKIAIPGAIAQIIIATALGWALGYAIGWSVGTGLMFGLALSTASTVVLLRALEDRRLIDTSEGRIAVGWLIVEDIAMVVALVIVPALSGALKDSSGTSAQLGPLLFTLAVTIGKVVLFVALMLVIGKRLIPWALEQVSKTGSRELFTLAVLAIALGAAFGSAVLFGVSFALGAFFAGLILNESELSHKAAAETLPLRDAFAVLFFVAVGMLFNPSVLIRQPWAVAGTLLIILVGKSLAAWVIVLLFGHQQRVALIISASLAQIGEFAFMLAELGVKSGLLPHEGRDLILAGAIFSIVMNPVWFMMVDWLQPRGRRAGHMALPVVSAEDHVILVGHGRVGKLVNQAMRDGNQSVVVIENNAELVNALRGQGERAILGNAEAPGILEAARIDRARMLISAIPNVFEAGQVILRARALNPSIEVAARAHSDAEVEHLRLRGAEVVIMGEEEIARRMIEYVVERR</sequence>
<dbReference type="GO" id="GO:0016020">
    <property type="term" value="C:membrane"/>
    <property type="evidence" value="ECO:0007669"/>
    <property type="project" value="UniProtKB-SubCell"/>
</dbReference>
<keyword evidence="4" id="KW-0050">Antiport</keyword>
<dbReference type="SUPFAM" id="SSF51735">
    <property type="entry name" value="NAD(P)-binding Rossmann-fold domains"/>
    <property type="match status" value="1"/>
</dbReference>
<keyword evidence="7" id="KW-0406">Ion transport</keyword>
<feature type="transmembrane region" description="Helical" evidence="9">
    <location>
        <begin position="116"/>
        <end position="135"/>
    </location>
</feature>
<comment type="similarity">
    <text evidence="2">Belongs to the monovalent cation:proton antiporter 2 (CPA2) transporter (TC 2.A.37) family.</text>
</comment>